<evidence type="ECO:0000256" key="1">
    <source>
        <dbReference type="SAM" id="MobiDB-lite"/>
    </source>
</evidence>
<evidence type="ECO:0000313" key="3">
    <source>
        <dbReference type="Proteomes" id="UP001275084"/>
    </source>
</evidence>
<dbReference type="Proteomes" id="UP001275084">
    <property type="component" value="Unassembled WGS sequence"/>
</dbReference>
<gene>
    <name evidence="2" type="ORF">B0T25DRAFT_348640</name>
</gene>
<keyword evidence="3" id="KW-1185">Reference proteome</keyword>
<accession>A0AAJ0H6U4</accession>
<name>A0AAJ0H6U4_9PEZI</name>
<organism evidence="2 3">
    <name type="scientific">Lasiosphaeria hispida</name>
    <dbReference type="NCBI Taxonomy" id="260671"/>
    <lineage>
        <taxon>Eukaryota</taxon>
        <taxon>Fungi</taxon>
        <taxon>Dikarya</taxon>
        <taxon>Ascomycota</taxon>
        <taxon>Pezizomycotina</taxon>
        <taxon>Sordariomycetes</taxon>
        <taxon>Sordariomycetidae</taxon>
        <taxon>Sordariales</taxon>
        <taxon>Lasiosphaeriaceae</taxon>
        <taxon>Lasiosphaeria</taxon>
    </lineage>
</organism>
<dbReference type="EMBL" id="JAUIQD010000008">
    <property type="protein sequence ID" value="KAK3341644.1"/>
    <property type="molecule type" value="Genomic_DNA"/>
</dbReference>
<feature type="region of interest" description="Disordered" evidence="1">
    <location>
        <begin position="151"/>
        <end position="192"/>
    </location>
</feature>
<reference evidence="2" key="1">
    <citation type="journal article" date="2023" name="Mol. Phylogenet. Evol.">
        <title>Genome-scale phylogeny and comparative genomics of the fungal order Sordariales.</title>
        <authorList>
            <person name="Hensen N."/>
            <person name="Bonometti L."/>
            <person name="Westerberg I."/>
            <person name="Brannstrom I.O."/>
            <person name="Guillou S."/>
            <person name="Cros-Aarteil S."/>
            <person name="Calhoun S."/>
            <person name="Haridas S."/>
            <person name="Kuo A."/>
            <person name="Mondo S."/>
            <person name="Pangilinan J."/>
            <person name="Riley R."/>
            <person name="LaButti K."/>
            <person name="Andreopoulos B."/>
            <person name="Lipzen A."/>
            <person name="Chen C."/>
            <person name="Yan M."/>
            <person name="Daum C."/>
            <person name="Ng V."/>
            <person name="Clum A."/>
            <person name="Steindorff A."/>
            <person name="Ohm R.A."/>
            <person name="Martin F."/>
            <person name="Silar P."/>
            <person name="Natvig D.O."/>
            <person name="Lalanne C."/>
            <person name="Gautier V."/>
            <person name="Ament-Velasquez S.L."/>
            <person name="Kruys A."/>
            <person name="Hutchinson M.I."/>
            <person name="Powell A.J."/>
            <person name="Barry K."/>
            <person name="Miller A.N."/>
            <person name="Grigoriev I.V."/>
            <person name="Debuchy R."/>
            <person name="Gladieux P."/>
            <person name="Hiltunen Thoren M."/>
            <person name="Johannesson H."/>
        </authorList>
    </citation>
    <scope>NUCLEOTIDE SEQUENCE</scope>
    <source>
        <strain evidence="2">CBS 955.72</strain>
    </source>
</reference>
<proteinExistence type="predicted"/>
<feature type="region of interest" description="Disordered" evidence="1">
    <location>
        <begin position="15"/>
        <end position="45"/>
    </location>
</feature>
<protein>
    <submittedName>
        <fullName evidence="2">Uncharacterized protein</fullName>
    </submittedName>
</protein>
<reference evidence="2" key="2">
    <citation type="submission" date="2023-06" db="EMBL/GenBank/DDBJ databases">
        <authorList>
            <consortium name="Lawrence Berkeley National Laboratory"/>
            <person name="Haridas S."/>
            <person name="Hensen N."/>
            <person name="Bonometti L."/>
            <person name="Westerberg I."/>
            <person name="Brannstrom I.O."/>
            <person name="Guillou S."/>
            <person name="Cros-Aarteil S."/>
            <person name="Calhoun S."/>
            <person name="Kuo A."/>
            <person name="Mondo S."/>
            <person name="Pangilinan J."/>
            <person name="Riley R."/>
            <person name="Labutti K."/>
            <person name="Andreopoulos B."/>
            <person name="Lipzen A."/>
            <person name="Chen C."/>
            <person name="Yanf M."/>
            <person name="Daum C."/>
            <person name="Ng V."/>
            <person name="Clum A."/>
            <person name="Steindorff A."/>
            <person name="Ohm R."/>
            <person name="Martin F."/>
            <person name="Silar P."/>
            <person name="Natvig D."/>
            <person name="Lalanne C."/>
            <person name="Gautier V."/>
            <person name="Ament-Velasquez S.L."/>
            <person name="Kruys A."/>
            <person name="Hutchinson M.I."/>
            <person name="Powell A.J."/>
            <person name="Barry K."/>
            <person name="Miller A.N."/>
            <person name="Grigoriev I.V."/>
            <person name="Debuchy R."/>
            <person name="Gladieux P."/>
            <person name="Thoren M.H."/>
            <person name="Johannesson H."/>
        </authorList>
    </citation>
    <scope>NUCLEOTIDE SEQUENCE</scope>
    <source>
        <strain evidence="2">CBS 955.72</strain>
    </source>
</reference>
<evidence type="ECO:0000313" key="2">
    <source>
        <dbReference type="EMBL" id="KAK3341644.1"/>
    </source>
</evidence>
<sequence length="192" mass="21185">MSRLSNSTVKALAGRVQWSITPPKPPKRPAHEANHHGRPRSGHPMGCHQLPAPFRPLPWHRPTPGCTRCSAEVVCLSSFLGSGGLRIWPHIDLLRPDLNSLNGTIWLLDNSVSSFSPASRLRLSSCDCFACAILPRLEPRVLCLSISCPRQNRDESQPKRGSHPSRPWQEVAHNPAPDQLLSDPSHLTSTNT</sequence>
<dbReference type="AlphaFoldDB" id="A0AAJ0H6U4"/>
<comment type="caution">
    <text evidence="2">The sequence shown here is derived from an EMBL/GenBank/DDBJ whole genome shotgun (WGS) entry which is preliminary data.</text>
</comment>